<feature type="domain" description="Fibronectin type-III" evidence="1">
    <location>
        <begin position="45"/>
        <end position="143"/>
    </location>
</feature>
<dbReference type="SUPFAM" id="SSF49265">
    <property type="entry name" value="Fibronectin type III"/>
    <property type="match status" value="1"/>
</dbReference>
<dbReference type="Pfam" id="PF00041">
    <property type="entry name" value="fn3"/>
    <property type="match status" value="1"/>
</dbReference>
<dbReference type="Gene3D" id="2.60.40.10">
    <property type="entry name" value="Immunoglobulins"/>
    <property type="match status" value="1"/>
</dbReference>
<organism evidence="2 3">
    <name type="scientific">Aquimarina hainanensis</name>
    <dbReference type="NCBI Taxonomy" id="1578017"/>
    <lineage>
        <taxon>Bacteria</taxon>
        <taxon>Pseudomonadati</taxon>
        <taxon>Bacteroidota</taxon>
        <taxon>Flavobacteriia</taxon>
        <taxon>Flavobacteriales</taxon>
        <taxon>Flavobacteriaceae</taxon>
        <taxon>Aquimarina</taxon>
    </lineage>
</organism>
<evidence type="ECO:0000313" key="3">
    <source>
        <dbReference type="Proteomes" id="UP001597459"/>
    </source>
</evidence>
<dbReference type="CDD" id="cd00063">
    <property type="entry name" value="FN3"/>
    <property type="match status" value="1"/>
</dbReference>
<gene>
    <name evidence="2" type="ORF">ACFSTE_01700</name>
</gene>
<comment type="caution">
    <text evidence="2">The sequence shown here is derived from an EMBL/GenBank/DDBJ whole genome shotgun (WGS) entry which is preliminary data.</text>
</comment>
<proteinExistence type="predicted"/>
<reference evidence="3" key="1">
    <citation type="journal article" date="2019" name="Int. J. Syst. Evol. Microbiol.">
        <title>The Global Catalogue of Microorganisms (GCM) 10K type strain sequencing project: providing services to taxonomists for standard genome sequencing and annotation.</title>
        <authorList>
            <consortium name="The Broad Institute Genomics Platform"/>
            <consortium name="The Broad Institute Genome Sequencing Center for Infectious Disease"/>
            <person name="Wu L."/>
            <person name="Ma J."/>
        </authorList>
    </citation>
    <scope>NUCLEOTIDE SEQUENCE [LARGE SCALE GENOMIC DNA]</scope>
    <source>
        <strain evidence="3">KCTC 42423</strain>
    </source>
</reference>
<dbReference type="InterPro" id="IPR036116">
    <property type="entry name" value="FN3_sf"/>
</dbReference>
<sequence length="143" mass="16123">MIKKALFLTLFSIALISCESESFDTTTTSGTEVTIDDQVSTICVEPKGLSTEDVTNETVNVIWEQDAIYKEQSWEVRYQKLDDNIAKNDEPIVGEEGNILNVGSNNVEIKKLESRTTYNVYVRSRCNLDTYSEWAGPIQITTL</sequence>
<dbReference type="InterPro" id="IPR003961">
    <property type="entry name" value="FN3_dom"/>
</dbReference>
<evidence type="ECO:0000259" key="1">
    <source>
        <dbReference type="PROSITE" id="PS50853"/>
    </source>
</evidence>
<dbReference type="RefSeq" id="WP_176027863.1">
    <property type="nucleotide sequence ID" value="NZ_JBHSJV010000001.1"/>
</dbReference>
<dbReference type="Proteomes" id="UP001597459">
    <property type="component" value="Unassembled WGS sequence"/>
</dbReference>
<accession>A0ABW5N3E2</accession>
<keyword evidence="3" id="KW-1185">Reference proteome</keyword>
<name>A0ABW5N3E2_9FLAO</name>
<dbReference type="InterPro" id="IPR013783">
    <property type="entry name" value="Ig-like_fold"/>
</dbReference>
<dbReference type="PROSITE" id="PS50853">
    <property type="entry name" value="FN3"/>
    <property type="match status" value="1"/>
</dbReference>
<dbReference type="EMBL" id="JBHULX010000001">
    <property type="protein sequence ID" value="MFD2589527.1"/>
    <property type="molecule type" value="Genomic_DNA"/>
</dbReference>
<protein>
    <submittedName>
        <fullName evidence="2">Fibronectin type III domain-containing protein</fullName>
    </submittedName>
</protein>
<dbReference type="PROSITE" id="PS51257">
    <property type="entry name" value="PROKAR_LIPOPROTEIN"/>
    <property type="match status" value="1"/>
</dbReference>
<evidence type="ECO:0000313" key="2">
    <source>
        <dbReference type="EMBL" id="MFD2589527.1"/>
    </source>
</evidence>